<comment type="caution">
    <text evidence="5">The sequence shown here is derived from an EMBL/GenBank/DDBJ whole genome shotgun (WGS) entry which is preliminary data.</text>
</comment>
<keyword evidence="3 5" id="KW-0012">Acyltransferase</keyword>
<dbReference type="GO" id="GO:0003841">
    <property type="term" value="F:1-acylglycerol-3-phosphate O-acyltransferase activity"/>
    <property type="evidence" value="ECO:0007669"/>
    <property type="project" value="TreeGrafter"/>
</dbReference>
<name>A0A7V5UF44_CALAY</name>
<dbReference type="PANTHER" id="PTHR10434">
    <property type="entry name" value="1-ACYL-SN-GLYCEROL-3-PHOSPHATE ACYLTRANSFERASE"/>
    <property type="match status" value="1"/>
</dbReference>
<dbReference type="GO" id="GO:0006654">
    <property type="term" value="P:phosphatidic acid biosynthetic process"/>
    <property type="evidence" value="ECO:0007669"/>
    <property type="project" value="TreeGrafter"/>
</dbReference>
<protein>
    <submittedName>
        <fullName evidence="5">Glycerol acyltransferase</fullName>
    </submittedName>
</protein>
<dbReference type="AlphaFoldDB" id="A0A7V5UF44"/>
<sequence>MDEIIKEKKAKEKSFTRVISNLLLKLIGWKAVGEVPKEKKYVMIGYPHTSNWDTLIGLLVFRSLGVHLHWLGKQSLFKGPVGWLLKKTGGVPINRQSSQNFVQQSREIFDRFEHFVLTLSPEGTRKKTDFWRTGFYYIALSAKVPIALAFLDYPKKTGGFGPLLWPSGDIEADMATIRAFYRDIHGKYPEKEGVIRIRPKDQSNEAAS</sequence>
<keyword evidence="2" id="KW-0808">Transferase</keyword>
<feature type="domain" description="Phospholipid/glycerol acyltransferase" evidence="4">
    <location>
        <begin position="42"/>
        <end position="151"/>
    </location>
</feature>
<accession>A0A7V5UF44</accession>
<reference evidence="5" key="1">
    <citation type="journal article" date="2020" name="mSystems">
        <title>Genome- and Community-Level Interaction Insights into Carbon Utilization and Element Cycling Functions of Hydrothermarchaeota in Hydrothermal Sediment.</title>
        <authorList>
            <person name="Zhou Z."/>
            <person name="Liu Y."/>
            <person name="Xu W."/>
            <person name="Pan J."/>
            <person name="Luo Z.H."/>
            <person name="Li M."/>
        </authorList>
    </citation>
    <scope>NUCLEOTIDE SEQUENCE [LARGE SCALE GENOMIC DNA]</scope>
    <source>
        <strain evidence="5">HyVt-527</strain>
    </source>
</reference>
<dbReference type="SMART" id="SM00563">
    <property type="entry name" value="PlsC"/>
    <property type="match status" value="1"/>
</dbReference>
<evidence type="ECO:0000259" key="4">
    <source>
        <dbReference type="SMART" id="SM00563"/>
    </source>
</evidence>
<evidence type="ECO:0000256" key="1">
    <source>
        <dbReference type="ARBA" id="ARBA00005189"/>
    </source>
</evidence>
<dbReference type="Pfam" id="PF01553">
    <property type="entry name" value="Acyltransferase"/>
    <property type="match status" value="1"/>
</dbReference>
<evidence type="ECO:0000256" key="3">
    <source>
        <dbReference type="ARBA" id="ARBA00023315"/>
    </source>
</evidence>
<evidence type="ECO:0000256" key="2">
    <source>
        <dbReference type="ARBA" id="ARBA00022679"/>
    </source>
</evidence>
<organism evidence="5">
    <name type="scientific">Caldithrix abyssi</name>
    <dbReference type="NCBI Taxonomy" id="187145"/>
    <lineage>
        <taxon>Bacteria</taxon>
        <taxon>Pseudomonadati</taxon>
        <taxon>Calditrichota</taxon>
        <taxon>Calditrichia</taxon>
        <taxon>Calditrichales</taxon>
        <taxon>Calditrichaceae</taxon>
        <taxon>Caldithrix</taxon>
    </lineage>
</organism>
<evidence type="ECO:0000313" key="5">
    <source>
        <dbReference type="EMBL" id="HHJ52884.1"/>
    </source>
</evidence>
<dbReference type="SUPFAM" id="SSF69593">
    <property type="entry name" value="Glycerol-3-phosphate (1)-acyltransferase"/>
    <property type="match status" value="1"/>
</dbReference>
<dbReference type="PANTHER" id="PTHR10434:SF9">
    <property type="entry name" value="PHOSPHOLIPID_GLYCEROL ACYLTRANSFERASE DOMAIN-CONTAINING PROTEIN"/>
    <property type="match status" value="1"/>
</dbReference>
<dbReference type="CDD" id="cd07988">
    <property type="entry name" value="LPLAT_ABO13168-like"/>
    <property type="match status" value="1"/>
</dbReference>
<proteinExistence type="predicted"/>
<gene>
    <name evidence="5" type="ORF">ENJ89_06790</name>
</gene>
<dbReference type="Proteomes" id="UP000886124">
    <property type="component" value="Unassembled WGS sequence"/>
</dbReference>
<comment type="pathway">
    <text evidence="1">Lipid metabolism.</text>
</comment>
<dbReference type="EMBL" id="DROD01000453">
    <property type="protein sequence ID" value="HHJ52884.1"/>
    <property type="molecule type" value="Genomic_DNA"/>
</dbReference>
<dbReference type="InterPro" id="IPR002123">
    <property type="entry name" value="Plipid/glycerol_acylTrfase"/>
</dbReference>